<dbReference type="EMBL" id="JAZBJZ010000086">
    <property type="protein sequence ID" value="MEE3718643.1"/>
    <property type="molecule type" value="Genomic_DNA"/>
</dbReference>
<comment type="caution">
    <text evidence="1">The sequence shown here is derived from an EMBL/GenBank/DDBJ whole genome shotgun (WGS) entry which is preliminary data.</text>
</comment>
<keyword evidence="1" id="KW-0255">Endonuclease</keyword>
<name>A0AAW9Q5Z2_9CYAN</name>
<organism evidence="1 2">
    <name type="scientific">Tumidithrix elongata BACA0141</name>
    <dbReference type="NCBI Taxonomy" id="2716417"/>
    <lineage>
        <taxon>Bacteria</taxon>
        <taxon>Bacillati</taxon>
        <taxon>Cyanobacteriota</taxon>
        <taxon>Cyanophyceae</taxon>
        <taxon>Pseudanabaenales</taxon>
        <taxon>Pseudanabaenaceae</taxon>
        <taxon>Tumidithrix</taxon>
        <taxon>Tumidithrix elongata</taxon>
    </lineage>
</organism>
<dbReference type="GO" id="GO:0004519">
    <property type="term" value="F:endonuclease activity"/>
    <property type="evidence" value="ECO:0007669"/>
    <property type="project" value="UniProtKB-KW"/>
</dbReference>
<keyword evidence="2" id="KW-1185">Reference proteome</keyword>
<keyword evidence="1" id="KW-0378">Hydrolase</keyword>
<sequence length="213" mass="23738">MVTLQAKNLTLEDVQTFFGFQEQFDGSFGDLLSLQPLTEFEQRELTQIRDDFRHYVTSGKVSEGQVKFLVIAPLMKLAGFYKSPLAISLEEDIAEIEITDLDTTIKGRMDILAVKKALSKAEAAFWVLVIEAKNSEIAALTGLPQLLTYAYKSLENQPTVWGLTTNGVTYQFVYLSQGNPPIYQLLPDLSLINSERSLQLLQVLKAICALIAA</sequence>
<keyword evidence="1" id="KW-0540">Nuclease</keyword>
<accession>A0AAW9Q5Z2</accession>
<protein>
    <submittedName>
        <fullName evidence="1">Restriction endonuclease subunit R</fullName>
    </submittedName>
</protein>
<evidence type="ECO:0000313" key="2">
    <source>
        <dbReference type="Proteomes" id="UP001333818"/>
    </source>
</evidence>
<evidence type="ECO:0000313" key="1">
    <source>
        <dbReference type="EMBL" id="MEE3718643.1"/>
    </source>
</evidence>
<dbReference type="AlphaFoldDB" id="A0AAW9Q5Z2"/>
<dbReference type="Proteomes" id="UP001333818">
    <property type="component" value="Unassembled WGS sequence"/>
</dbReference>
<reference evidence="1" key="1">
    <citation type="submission" date="2024-01" db="EMBL/GenBank/DDBJ databases">
        <title>Bank of Algae and Cyanobacteria of the Azores (BACA) strain genomes.</title>
        <authorList>
            <person name="Luz R."/>
            <person name="Cordeiro R."/>
            <person name="Fonseca A."/>
            <person name="Goncalves V."/>
        </authorList>
    </citation>
    <scope>NUCLEOTIDE SEQUENCE</scope>
    <source>
        <strain evidence="1">BACA0141</strain>
    </source>
</reference>
<proteinExistence type="predicted"/>
<gene>
    <name evidence="1" type="ORF">V2H45_18025</name>
</gene>
<dbReference type="RefSeq" id="WP_330485076.1">
    <property type="nucleotide sequence ID" value="NZ_JAZBJZ010000086.1"/>
</dbReference>